<dbReference type="GO" id="GO:0006285">
    <property type="term" value="P:base-excision repair, AP site formation"/>
    <property type="evidence" value="ECO:0007669"/>
    <property type="project" value="TreeGrafter"/>
</dbReference>
<dbReference type="SMART" id="SM00478">
    <property type="entry name" value="ENDO3c"/>
    <property type="match status" value="1"/>
</dbReference>
<accession>A0A495DER6</accession>
<dbReference type="Gene3D" id="1.10.1670.40">
    <property type="match status" value="1"/>
</dbReference>
<sequence length="224" mass="25092">MRKQMSSTFHRRSASLRVMPHHAVHTHLIAVAEPLFPDLVAAIRHQGPLELPLRNDLPFPTYLCRAISGQQISVKAAQSIWARVEASAEATPLLDHFHADNAETLRACGLSGAKTRTIITIAETHRTVGLDTDLLKSLPVAERTARLTEIWGVGQWTADMMNIFYFGEQDVWPDGDVAARKTLERLTSKRRKTVRTAAMFKPYRSWLAYYMWAHVDAPPDGAPG</sequence>
<proteinExistence type="predicted"/>
<dbReference type="PANTHER" id="PTHR43003">
    <property type="entry name" value="DNA-3-METHYLADENINE GLYCOSYLASE"/>
    <property type="match status" value="1"/>
</dbReference>
<dbReference type="RefSeq" id="WP_233350694.1">
    <property type="nucleotide sequence ID" value="NZ_RBIM01000003.1"/>
</dbReference>
<dbReference type="SUPFAM" id="SSF48150">
    <property type="entry name" value="DNA-glycosylase"/>
    <property type="match status" value="1"/>
</dbReference>
<dbReference type="CDD" id="cd00056">
    <property type="entry name" value="ENDO3c"/>
    <property type="match status" value="1"/>
</dbReference>
<dbReference type="Pfam" id="PF00730">
    <property type="entry name" value="HhH-GPD"/>
    <property type="match status" value="1"/>
</dbReference>
<evidence type="ECO:0000256" key="2">
    <source>
        <dbReference type="ARBA" id="ARBA00012000"/>
    </source>
</evidence>
<comment type="caution">
    <text evidence="6">The sequence shown here is derived from an EMBL/GenBank/DDBJ whole genome shotgun (WGS) entry which is preliminary data.</text>
</comment>
<dbReference type="EC" id="3.2.2.21" evidence="2"/>
<name>A0A495DER6_9PROT</name>
<dbReference type="GO" id="GO:0043916">
    <property type="term" value="F:DNA-7-methylguanine glycosylase activity"/>
    <property type="evidence" value="ECO:0007669"/>
    <property type="project" value="TreeGrafter"/>
</dbReference>
<dbReference type="GO" id="GO:0008725">
    <property type="term" value="F:DNA-3-methyladenine glycosylase activity"/>
    <property type="evidence" value="ECO:0007669"/>
    <property type="project" value="TreeGrafter"/>
</dbReference>
<evidence type="ECO:0000256" key="1">
    <source>
        <dbReference type="ARBA" id="ARBA00000086"/>
    </source>
</evidence>
<evidence type="ECO:0000313" key="7">
    <source>
        <dbReference type="Proteomes" id="UP000273675"/>
    </source>
</evidence>
<evidence type="ECO:0000256" key="3">
    <source>
        <dbReference type="ARBA" id="ARBA00022763"/>
    </source>
</evidence>
<keyword evidence="4" id="KW-0234">DNA repair</keyword>
<dbReference type="GO" id="GO:0032131">
    <property type="term" value="F:alkylated DNA binding"/>
    <property type="evidence" value="ECO:0007669"/>
    <property type="project" value="TreeGrafter"/>
</dbReference>
<dbReference type="Gene3D" id="1.10.340.30">
    <property type="entry name" value="Hypothetical protein, domain 2"/>
    <property type="match status" value="1"/>
</dbReference>
<keyword evidence="3" id="KW-0227">DNA damage</keyword>
<reference evidence="6 7" key="1">
    <citation type="submission" date="2018-10" db="EMBL/GenBank/DDBJ databases">
        <title>Genomic Encyclopedia of Type Strains, Phase IV (KMG-IV): sequencing the most valuable type-strain genomes for metagenomic binning, comparative biology and taxonomic classification.</title>
        <authorList>
            <person name="Goeker M."/>
        </authorList>
    </citation>
    <scope>NUCLEOTIDE SEQUENCE [LARGE SCALE GENOMIC DNA]</scope>
    <source>
        <strain evidence="6 7">DSM 4734</strain>
    </source>
</reference>
<dbReference type="InterPro" id="IPR011257">
    <property type="entry name" value="DNA_glycosylase"/>
</dbReference>
<organism evidence="6 7">
    <name type="scientific">Maricaulis maris</name>
    <dbReference type="NCBI Taxonomy" id="74318"/>
    <lineage>
        <taxon>Bacteria</taxon>
        <taxon>Pseudomonadati</taxon>
        <taxon>Pseudomonadota</taxon>
        <taxon>Alphaproteobacteria</taxon>
        <taxon>Maricaulales</taxon>
        <taxon>Maricaulaceae</taxon>
        <taxon>Maricaulis</taxon>
    </lineage>
</organism>
<dbReference type="PANTHER" id="PTHR43003:SF5">
    <property type="entry name" value="DNA-3-METHYLADENINE GLYCOSYLASE"/>
    <property type="match status" value="1"/>
</dbReference>
<dbReference type="InterPro" id="IPR051912">
    <property type="entry name" value="Alkylbase_DNA_Glycosylase/TA"/>
</dbReference>
<dbReference type="EMBL" id="RBIM01000003">
    <property type="protein sequence ID" value="RKR00036.1"/>
    <property type="molecule type" value="Genomic_DNA"/>
</dbReference>
<feature type="domain" description="HhH-GPD" evidence="5">
    <location>
        <begin position="68"/>
        <end position="217"/>
    </location>
</feature>
<dbReference type="InterPro" id="IPR003265">
    <property type="entry name" value="HhH-GPD_domain"/>
</dbReference>
<dbReference type="Proteomes" id="UP000273675">
    <property type="component" value="Unassembled WGS sequence"/>
</dbReference>
<evidence type="ECO:0000259" key="5">
    <source>
        <dbReference type="SMART" id="SM00478"/>
    </source>
</evidence>
<protein>
    <recommendedName>
        <fullName evidence="2">DNA-3-methyladenine glycosylase II</fullName>
        <ecNumber evidence="2">3.2.2.21</ecNumber>
    </recommendedName>
</protein>
<dbReference type="AlphaFoldDB" id="A0A495DER6"/>
<comment type="catalytic activity">
    <reaction evidence="1">
        <text>Hydrolysis of alkylated DNA, releasing 3-methyladenine, 3-methylguanine, 7-methylguanine and 7-methyladenine.</text>
        <dbReference type="EC" id="3.2.2.21"/>
    </reaction>
</comment>
<gene>
    <name evidence="6" type="ORF">C7435_1233</name>
</gene>
<evidence type="ECO:0000256" key="4">
    <source>
        <dbReference type="ARBA" id="ARBA00023204"/>
    </source>
</evidence>
<dbReference type="GO" id="GO:0006307">
    <property type="term" value="P:DNA alkylation repair"/>
    <property type="evidence" value="ECO:0007669"/>
    <property type="project" value="TreeGrafter"/>
</dbReference>
<evidence type="ECO:0000313" key="6">
    <source>
        <dbReference type="EMBL" id="RKR00036.1"/>
    </source>
</evidence>
<dbReference type="GO" id="GO:0032993">
    <property type="term" value="C:protein-DNA complex"/>
    <property type="evidence" value="ECO:0007669"/>
    <property type="project" value="TreeGrafter"/>
</dbReference>